<reference evidence="10" key="1">
    <citation type="journal article" date="2019" name="Int. J. Syst. Evol. Microbiol.">
        <title>The Global Catalogue of Microorganisms (GCM) 10K type strain sequencing project: providing services to taxonomists for standard genome sequencing and annotation.</title>
        <authorList>
            <consortium name="The Broad Institute Genomics Platform"/>
            <consortium name="The Broad Institute Genome Sequencing Center for Infectious Disease"/>
            <person name="Wu L."/>
            <person name="Ma J."/>
        </authorList>
    </citation>
    <scope>NUCLEOTIDE SEQUENCE [LARGE SCALE GENOMIC DNA]</scope>
    <source>
        <strain evidence="10">CCUG 60022</strain>
    </source>
</reference>
<feature type="transmembrane region" description="Helical" evidence="6">
    <location>
        <begin position="414"/>
        <end position="445"/>
    </location>
</feature>
<feature type="domain" description="ComEC/Rec2-related protein" evidence="7">
    <location>
        <begin position="232"/>
        <end position="500"/>
    </location>
</feature>
<comment type="caution">
    <text evidence="9">The sequence shown here is derived from an EMBL/GenBank/DDBJ whole genome shotgun (WGS) entry which is preliminary data.</text>
</comment>
<accession>A0ABW2Z6F3</accession>
<feature type="transmembrane region" description="Helical" evidence="6">
    <location>
        <begin position="505"/>
        <end position="523"/>
    </location>
</feature>
<feature type="transmembrane region" description="Helical" evidence="6">
    <location>
        <begin position="286"/>
        <end position="302"/>
    </location>
</feature>
<evidence type="ECO:0000256" key="5">
    <source>
        <dbReference type="ARBA" id="ARBA00023136"/>
    </source>
</evidence>
<feature type="domain" description="DUF4131" evidence="8">
    <location>
        <begin position="28"/>
        <end position="190"/>
    </location>
</feature>
<evidence type="ECO:0000256" key="2">
    <source>
        <dbReference type="ARBA" id="ARBA00022475"/>
    </source>
</evidence>
<evidence type="ECO:0000313" key="9">
    <source>
        <dbReference type="EMBL" id="MFD0761277.1"/>
    </source>
</evidence>
<feature type="transmembrane region" description="Helical" evidence="6">
    <location>
        <begin position="452"/>
        <end position="468"/>
    </location>
</feature>
<dbReference type="PANTHER" id="PTHR30619">
    <property type="entry name" value="DNA INTERNALIZATION/COMPETENCE PROTEIN COMEC/REC2"/>
    <property type="match status" value="1"/>
</dbReference>
<keyword evidence="4 6" id="KW-1133">Transmembrane helix</keyword>
<gene>
    <name evidence="9" type="ORF">ACFQZW_04220</name>
</gene>
<feature type="transmembrane region" description="Helical" evidence="6">
    <location>
        <begin position="480"/>
        <end position="498"/>
    </location>
</feature>
<evidence type="ECO:0000313" key="10">
    <source>
        <dbReference type="Proteomes" id="UP001597032"/>
    </source>
</evidence>
<keyword evidence="10" id="KW-1185">Reference proteome</keyword>
<dbReference type="Proteomes" id="UP001597032">
    <property type="component" value="Unassembled WGS sequence"/>
</dbReference>
<dbReference type="EMBL" id="JBHTIC010000005">
    <property type="protein sequence ID" value="MFD0761277.1"/>
    <property type="molecule type" value="Genomic_DNA"/>
</dbReference>
<sequence>MKFVPFQLTIFLVLGILVGKYFIIQPQLITLLNFFAILILAIVYYFENKRYLPSIKFSIAAFLAIFFIGINAIVLSTESHKKNHYSVYTKSSKNQKSKKVITIKKVLKPTMFYDKYEAEILQVNNQITLGKILVNLERDSSNVILNVGDTFIVNSGLKEIKKPLNPYEFNYKNYLKNQQINHQIIISERELFSIAKTNITLKNIAAKIRIKIIKSLKKYGFKNDELAVVNALILGQRQDISESLLESYTGAGAIHILAVSGLHIGIILMLLTFIFKPISYFKHGKTLTAVIIILLLWMYAIIAGLSPSVVRAVAMFTAITIGMYLNRPSNVYNSLIISMFFLLLFHPFYLFEVGFQLSYLAVFFIVWIQPKLFNIWISKVWILRKIWQLFTVSIAAQIGVLPLSLYYFHQFPSLFFISNLVIIPFLGVILIVGVIIIVCAILNILPSIVGDFYILIIQKMNFFVSWIAHQETFLFKNIPFSFSAMLASYLVIILFVKWQEKKSVIRFKFVLFSVIVFQIVVLLEKQQLETTNEFIVFNKIKSGIIVQRYGDDIILFSKDSISKENYPVKPYLIEAGMHKLKVQAPRNFYQFLNTTVLAVDSLGIYNIETIKPTAILLQYSPKINLERLLNTLHPKLIIADGSNYKNLVKNWEETCLKNKTPFYNTMQKGAFILRE</sequence>
<dbReference type="InterPro" id="IPR052159">
    <property type="entry name" value="Competence_DNA_uptake"/>
</dbReference>
<evidence type="ECO:0000259" key="7">
    <source>
        <dbReference type="Pfam" id="PF03772"/>
    </source>
</evidence>
<feature type="transmembrane region" description="Helical" evidence="6">
    <location>
        <begin position="253"/>
        <end position="274"/>
    </location>
</feature>
<feature type="transmembrane region" description="Helical" evidence="6">
    <location>
        <begin position="332"/>
        <end position="351"/>
    </location>
</feature>
<organism evidence="9 10">
    <name type="scientific">Lutibacter aestuarii</name>
    <dbReference type="NCBI Taxonomy" id="861111"/>
    <lineage>
        <taxon>Bacteria</taxon>
        <taxon>Pseudomonadati</taxon>
        <taxon>Bacteroidota</taxon>
        <taxon>Flavobacteriia</taxon>
        <taxon>Flavobacteriales</taxon>
        <taxon>Flavobacteriaceae</taxon>
        <taxon>Lutibacter</taxon>
    </lineage>
</organism>
<feature type="transmembrane region" description="Helical" evidence="6">
    <location>
        <begin position="29"/>
        <end position="46"/>
    </location>
</feature>
<feature type="transmembrane region" description="Helical" evidence="6">
    <location>
        <begin position="389"/>
        <end position="408"/>
    </location>
</feature>
<evidence type="ECO:0000259" key="8">
    <source>
        <dbReference type="Pfam" id="PF13567"/>
    </source>
</evidence>
<dbReference type="NCBIfam" id="TIGR00360">
    <property type="entry name" value="ComEC_N-term"/>
    <property type="match status" value="1"/>
</dbReference>
<dbReference type="Pfam" id="PF03772">
    <property type="entry name" value="Competence"/>
    <property type="match status" value="1"/>
</dbReference>
<dbReference type="InterPro" id="IPR004477">
    <property type="entry name" value="ComEC_N"/>
</dbReference>
<keyword evidence="3 6" id="KW-0812">Transmembrane</keyword>
<dbReference type="RefSeq" id="WP_386781538.1">
    <property type="nucleotide sequence ID" value="NZ_JBHTIC010000005.1"/>
</dbReference>
<dbReference type="PANTHER" id="PTHR30619:SF1">
    <property type="entry name" value="RECOMBINATION PROTEIN 2"/>
    <property type="match status" value="1"/>
</dbReference>
<evidence type="ECO:0000256" key="3">
    <source>
        <dbReference type="ARBA" id="ARBA00022692"/>
    </source>
</evidence>
<keyword evidence="2" id="KW-1003">Cell membrane</keyword>
<evidence type="ECO:0000256" key="1">
    <source>
        <dbReference type="ARBA" id="ARBA00004651"/>
    </source>
</evidence>
<evidence type="ECO:0000256" key="4">
    <source>
        <dbReference type="ARBA" id="ARBA00022989"/>
    </source>
</evidence>
<dbReference type="InterPro" id="IPR025405">
    <property type="entry name" value="DUF4131"/>
</dbReference>
<keyword evidence="5 6" id="KW-0472">Membrane</keyword>
<name>A0ABW2Z6F3_9FLAO</name>
<comment type="subcellular location">
    <subcellularLocation>
        <location evidence="1">Cell membrane</location>
        <topology evidence="1">Multi-pass membrane protein</topology>
    </subcellularLocation>
</comment>
<dbReference type="Pfam" id="PF13567">
    <property type="entry name" value="DUF4131"/>
    <property type="match status" value="1"/>
</dbReference>
<feature type="transmembrane region" description="Helical" evidence="6">
    <location>
        <begin position="58"/>
        <end position="76"/>
    </location>
</feature>
<proteinExistence type="predicted"/>
<protein>
    <submittedName>
        <fullName evidence="9">ComEC/Rec2 family competence protein</fullName>
    </submittedName>
</protein>
<evidence type="ECO:0000256" key="6">
    <source>
        <dbReference type="SAM" id="Phobius"/>
    </source>
</evidence>
<feature type="transmembrane region" description="Helical" evidence="6">
    <location>
        <begin position="357"/>
        <end position="377"/>
    </location>
</feature>